<organism evidence="2 3">
    <name type="scientific">Caenorhabditis tropicalis</name>
    <dbReference type="NCBI Taxonomy" id="1561998"/>
    <lineage>
        <taxon>Eukaryota</taxon>
        <taxon>Metazoa</taxon>
        <taxon>Ecdysozoa</taxon>
        <taxon>Nematoda</taxon>
        <taxon>Chromadorea</taxon>
        <taxon>Rhabditida</taxon>
        <taxon>Rhabditina</taxon>
        <taxon>Rhabditomorpha</taxon>
        <taxon>Rhabditoidea</taxon>
        <taxon>Rhabditidae</taxon>
        <taxon>Peloderinae</taxon>
        <taxon>Caenorhabditis</taxon>
    </lineage>
</organism>
<keyword evidence="1" id="KW-0812">Transmembrane</keyword>
<accession>A0A1I7U899</accession>
<keyword evidence="1" id="KW-1133">Transmembrane helix</keyword>
<dbReference type="AlphaFoldDB" id="A0A1I7U899"/>
<keyword evidence="2" id="KW-1185">Reference proteome</keyword>
<evidence type="ECO:0000313" key="3">
    <source>
        <dbReference type="WBParaSite" id="Csp11.Scaffold629.g15865.t1"/>
    </source>
</evidence>
<dbReference type="WBParaSite" id="Csp11.Scaffold629.g15865.t1">
    <property type="protein sequence ID" value="Csp11.Scaffold629.g15865.t1"/>
    <property type="gene ID" value="Csp11.Scaffold629.g15865"/>
</dbReference>
<sequence>MKCNGTKANEMPDGCIVVVNSKITFSDYEDDEAVFKKMETLRRIENGVEVVGTTLEIFEYLSSVDEIRNPDGPAIVFRNNQLLKRITMTQLKSLSGKEEDVLFDKDNFPIEAFENSGALEDMLALEAASRSAHGEREECSDEFIKIIPIPAPGYGWLLYTLIALCAIMTPFVGYQTYRFFRSKQKSKVSYFSIFQKAFLSINSNDAIENEKKKKKKKQLGMKEKKKHLLCPFV</sequence>
<evidence type="ECO:0000313" key="2">
    <source>
        <dbReference type="Proteomes" id="UP000095282"/>
    </source>
</evidence>
<reference evidence="3" key="1">
    <citation type="submission" date="2016-11" db="UniProtKB">
        <authorList>
            <consortium name="WormBaseParasite"/>
        </authorList>
    </citation>
    <scope>IDENTIFICATION</scope>
</reference>
<dbReference type="eggNOG" id="ENOG502TI76">
    <property type="taxonomic scope" value="Eukaryota"/>
</dbReference>
<dbReference type="Proteomes" id="UP000095282">
    <property type="component" value="Unplaced"/>
</dbReference>
<protein>
    <submittedName>
        <fullName evidence="3">Recep_L_domain domain-containing protein</fullName>
    </submittedName>
</protein>
<name>A0A1I7U899_9PELO</name>
<dbReference type="STRING" id="1561998.A0A1I7U899"/>
<keyword evidence="1" id="KW-0472">Membrane</keyword>
<proteinExistence type="predicted"/>
<feature type="transmembrane region" description="Helical" evidence="1">
    <location>
        <begin position="156"/>
        <end position="177"/>
    </location>
</feature>
<evidence type="ECO:0000256" key="1">
    <source>
        <dbReference type="SAM" id="Phobius"/>
    </source>
</evidence>
<dbReference type="SUPFAM" id="SSF52058">
    <property type="entry name" value="L domain-like"/>
    <property type="match status" value="1"/>
</dbReference>